<dbReference type="Gene3D" id="1.10.10.10">
    <property type="entry name" value="Winged helix-like DNA-binding domain superfamily/Winged helix DNA-binding domain"/>
    <property type="match status" value="1"/>
</dbReference>
<dbReference type="InterPro" id="IPR016032">
    <property type="entry name" value="Sig_transdc_resp-reg_C-effctor"/>
</dbReference>
<evidence type="ECO:0000256" key="4">
    <source>
        <dbReference type="ARBA" id="ARBA00023163"/>
    </source>
</evidence>
<dbReference type="SMART" id="SM01043">
    <property type="entry name" value="BTAD"/>
    <property type="match status" value="1"/>
</dbReference>
<evidence type="ECO:0000256" key="2">
    <source>
        <dbReference type="ARBA" id="ARBA00023015"/>
    </source>
</evidence>
<dbReference type="SMART" id="SM00862">
    <property type="entry name" value="Trans_reg_C"/>
    <property type="match status" value="1"/>
</dbReference>
<dbReference type="AlphaFoldDB" id="A0A7K3WK61"/>
<dbReference type="SUPFAM" id="SSF48452">
    <property type="entry name" value="TPR-like"/>
    <property type="match status" value="1"/>
</dbReference>
<evidence type="ECO:0000256" key="1">
    <source>
        <dbReference type="ARBA" id="ARBA00005820"/>
    </source>
</evidence>
<dbReference type="RefSeq" id="WP_152730549.1">
    <property type="nucleotide sequence ID" value="NZ_JAABOZ010000002.1"/>
</dbReference>
<keyword evidence="9" id="KW-1185">Reference proteome</keyword>
<evidence type="ECO:0000259" key="7">
    <source>
        <dbReference type="PROSITE" id="PS51755"/>
    </source>
</evidence>
<reference evidence="8 9" key="1">
    <citation type="submission" date="2020-02" db="EMBL/GenBank/DDBJ databases">
        <title>The whole genome sequence of CPCC 205119.</title>
        <authorList>
            <person name="Jiang Z."/>
        </authorList>
    </citation>
    <scope>NUCLEOTIDE SEQUENCE [LARGE SCALE GENOMIC DNA]</scope>
    <source>
        <strain evidence="8 9">CPCC 205119</strain>
    </source>
</reference>
<dbReference type="CDD" id="cd15831">
    <property type="entry name" value="BTAD"/>
    <property type="match status" value="1"/>
</dbReference>
<comment type="caution">
    <text evidence="8">The sequence shown here is derived from an EMBL/GenBank/DDBJ whole genome shotgun (WGS) entry which is preliminary data.</text>
</comment>
<dbReference type="GO" id="GO:0000160">
    <property type="term" value="P:phosphorelay signal transduction system"/>
    <property type="evidence" value="ECO:0007669"/>
    <property type="project" value="InterPro"/>
</dbReference>
<dbReference type="Pfam" id="PF00486">
    <property type="entry name" value="Trans_reg_C"/>
    <property type="match status" value="1"/>
</dbReference>
<organism evidence="8 9">
    <name type="scientific">Goekera deserti</name>
    <dbReference type="NCBI Taxonomy" id="2497753"/>
    <lineage>
        <taxon>Bacteria</taxon>
        <taxon>Bacillati</taxon>
        <taxon>Actinomycetota</taxon>
        <taxon>Actinomycetes</taxon>
        <taxon>Geodermatophilales</taxon>
        <taxon>Geodermatophilaceae</taxon>
        <taxon>Goekera</taxon>
    </lineage>
</organism>
<dbReference type="SUPFAM" id="SSF46894">
    <property type="entry name" value="C-terminal effector domain of the bipartite response regulators"/>
    <property type="match status" value="1"/>
</dbReference>
<dbReference type="InterPro" id="IPR011990">
    <property type="entry name" value="TPR-like_helical_dom_sf"/>
</dbReference>
<evidence type="ECO:0000256" key="6">
    <source>
        <dbReference type="SAM" id="MobiDB-lite"/>
    </source>
</evidence>
<protein>
    <submittedName>
        <fullName evidence="8">AAA family ATPase</fullName>
    </submittedName>
</protein>
<comment type="similarity">
    <text evidence="1">Belongs to the AfsR/DnrI/RedD regulatory family.</text>
</comment>
<dbReference type="PANTHER" id="PTHR35807">
    <property type="entry name" value="TRANSCRIPTIONAL REGULATOR REDD-RELATED"/>
    <property type="match status" value="1"/>
</dbReference>
<dbReference type="PANTHER" id="PTHR35807:SF1">
    <property type="entry name" value="TRANSCRIPTIONAL REGULATOR REDD"/>
    <property type="match status" value="1"/>
</dbReference>
<dbReference type="InterPro" id="IPR027417">
    <property type="entry name" value="P-loop_NTPase"/>
</dbReference>
<dbReference type="Proteomes" id="UP000470470">
    <property type="component" value="Unassembled WGS sequence"/>
</dbReference>
<dbReference type="SUPFAM" id="SSF52540">
    <property type="entry name" value="P-loop containing nucleoside triphosphate hydrolases"/>
    <property type="match status" value="1"/>
</dbReference>
<feature type="compositionally biased region" description="Basic and acidic residues" evidence="6">
    <location>
        <begin position="762"/>
        <end position="772"/>
    </location>
</feature>
<feature type="region of interest" description="Disordered" evidence="6">
    <location>
        <begin position="265"/>
        <end position="284"/>
    </location>
</feature>
<accession>A0A7K3WK61</accession>
<proteinExistence type="inferred from homology"/>
<dbReference type="InterPro" id="IPR005158">
    <property type="entry name" value="BTAD"/>
</dbReference>
<feature type="region of interest" description="Disordered" evidence="6">
    <location>
        <begin position="752"/>
        <end position="772"/>
    </location>
</feature>
<name>A0A7K3WK61_9ACTN</name>
<dbReference type="InterPro" id="IPR036388">
    <property type="entry name" value="WH-like_DNA-bd_sf"/>
</dbReference>
<evidence type="ECO:0000313" key="9">
    <source>
        <dbReference type="Proteomes" id="UP000470470"/>
    </source>
</evidence>
<dbReference type="InterPro" id="IPR041664">
    <property type="entry name" value="AAA_16"/>
</dbReference>
<evidence type="ECO:0000256" key="5">
    <source>
        <dbReference type="PROSITE-ProRule" id="PRU01091"/>
    </source>
</evidence>
<dbReference type="GO" id="GO:0006355">
    <property type="term" value="P:regulation of DNA-templated transcription"/>
    <property type="evidence" value="ECO:0007669"/>
    <property type="project" value="InterPro"/>
</dbReference>
<dbReference type="InterPro" id="IPR051677">
    <property type="entry name" value="AfsR-DnrI-RedD_regulator"/>
</dbReference>
<evidence type="ECO:0000256" key="3">
    <source>
        <dbReference type="ARBA" id="ARBA00023125"/>
    </source>
</evidence>
<dbReference type="EMBL" id="JAAGWK010000026">
    <property type="protein sequence ID" value="NEL55923.1"/>
    <property type="molecule type" value="Genomic_DNA"/>
</dbReference>
<sequence>MRFAILGRLVVTDGDREIDPGPPRNRAVLAHLLVEADRVVDVDVLIDQVWRGAPTPGTTASVHVTMSRLRKQLRPADGSPSPIVTQAPGYRLAVARDDVDALRFTDLVDGARTLAAEGATERARHQLDEALSLWRGQPLADVRSEVVQAEAARLSAHWLAAVELGAELDLLLGRHAELADRLALVAAAHPLREGLQGSLITALYRHGRQSEALELYERTRRVLAEELGVDPGPELQRLYARVLRHDPSLAWTPEPAARPVVVDPAPAPATASGGGSRPAAPLVGRLPERRRAAAALDRAASGETAGLALFGESGIGKTRLTEEVADLAAQRGFDVVWSRCQDGGGTPAFWPWSQALEGLTAVRGRPRVAAATEGRGRAAAALLPGPDAGPAVGLAQHQRVVLFDAVAAVLSDLARERPVCLVLEDLQWADADSVDLLDYLLAATHEVPLLVVVTVRDPDESPLSEGRRVLASVTRQAHVERVQLSGLDPAAVQEICAARLGRPVTEEAARRLHRRTSGNPFFLGELVRLLADEGIDRQRAVTEVPASVQAVLERRYRHLDSSTRELLSAAAVVGRTVDVGVLGEVVERSPLALADDLDRAVTAGVLVPHPDGPGTWSFTHALVQEALLAATGPMRRAALHARVAEVLERRLGDAPDAAPALAYHHRSAGAVGDPEKAARFSLVAAASARRRAAPREAERHCRDALAVLVGRSGPGVAQLEREARRQLAGLLTMTLGYDTSAQAIHRTRTQGLVEGPPAAPDGARDDDQADARPKMTGGVAVALAANDLPAAELLVSEMEQAAERWDDTTLRLSADHARGQVLVLRGRLRAGMDQFTAAVRLLDDDAGDVDFSLFIQNPRASAPAWQAMALSLLGDVGAGDAAAERAFAAARAADDRYTTAMIHYLESWRALFLQRPERSLVCATTAVAMAEELLLPKLAALVRHPQGAATARLGQVEEGLATILDAHATLQQVAPGDLLSHLLLGMIAEVEALAGRDDDADRTALRALSEGRRTGERVYQPAVHLLRAQIARRRGEPAAVVRETLMAGLAVAADQEAELFAERLRTELAALDDA</sequence>
<dbReference type="PROSITE" id="PS51755">
    <property type="entry name" value="OMPR_PHOB"/>
    <property type="match status" value="1"/>
</dbReference>
<dbReference type="InterPro" id="IPR001867">
    <property type="entry name" value="OmpR/PhoB-type_DNA-bd"/>
</dbReference>
<gene>
    <name evidence="8" type="ORF">G1H19_18255</name>
</gene>
<evidence type="ECO:0000313" key="8">
    <source>
        <dbReference type="EMBL" id="NEL55923.1"/>
    </source>
</evidence>
<keyword evidence="2" id="KW-0805">Transcription regulation</keyword>
<dbReference type="GO" id="GO:0003677">
    <property type="term" value="F:DNA binding"/>
    <property type="evidence" value="ECO:0007669"/>
    <property type="project" value="UniProtKB-UniRule"/>
</dbReference>
<feature type="DNA-binding region" description="OmpR/PhoB-type" evidence="5">
    <location>
        <begin position="1"/>
        <end position="94"/>
    </location>
</feature>
<dbReference type="Pfam" id="PF13191">
    <property type="entry name" value="AAA_16"/>
    <property type="match status" value="1"/>
</dbReference>
<keyword evidence="3 5" id="KW-0238">DNA-binding</keyword>
<feature type="domain" description="OmpR/PhoB-type" evidence="7">
    <location>
        <begin position="1"/>
        <end position="94"/>
    </location>
</feature>
<dbReference type="Gene3D" id="1.25.40.10">
    <property type="entry name" value="Tetratricopeptide repeat domain"/>
    <property type="match status" value="1"/>
</dbReference>
<feature type="compositionally biased region" description="Low complexity" evidence="6">
    <location>
        <begin position="265"/>
        <end position="281"/>
    </location>
</feature>
<dbReference type="Pfam" id="PF03704">
    <property type="entry name" value="BTAD"/>
    <property type="match status" value="1"/>
</dbReference>
<keyword evidence="4" id="KW-0804">Transcription</keyword>